<organism evidence="1 2">
    <name type="scientific">Steinernema glaseri</name>
    <dbReference type="NCBI Taxonomy" id="37863"/>
    <lineage>
        <taxon>Eukaryota</taxon>
        <taxon>Metazoa</taxon>
        <taxon>Ecdysozoa</taxon>
        <taxon>Nematoda</taxon>
        <taxon>Chromadorea</taxon>
        <taxon>Rhabditida</taxon>
        <taxon>Tylenchina</taxon>
        <taxon>Panagrolaimomorpha</taxon>
        <taxon>Strongyloidoidea</taxon>
        <taxon>Steinernematidae</taxon>
        <taxon>Steinernema</taxon>
    </lineage>
</organism>
<evidence type="ECO:0000313" key="1">
    <source>
        <dbReference type="Proteomes" id="UP000095287"/>
    </source>
</evidence>
<accession>A0A1I7ZNI5</accession>
<name>A0A1I7ZNI5_9BILA</name>
<reference evidence="2" key="1">
    <citation type="submission" date="2016-11" db="UniProtKB">
        <authorList>
            <consortium name="WormBaseParasite"/>
        </authorList>
    </citation>
    <scope>IDENTIFICATION</scope>
</reference>
<dbReference type="Proteomes" id="UP000095287">
    <property type="component" value="Unplaced"/>
</dbReference>
<evidence type="ECO:0000313" key="2">
    <source>
        <dbReference type="WBParaSite" id="L893_g2824.t1"/>
    </source>
</evidence>
<dbReference type="AlphaFoldDB" id="A0A1I7ZNI5"/>
<proteinExistence type="predicted"/>
<protein>
    <submittedName>
        <fullName evidence="2">DUF899 domain-containing protein</fullName>
    </submittedName>
</protein>
<keyword evidence="1" id="KW-1185">Reference proteome</keyword>
<sequence>MGPEAQLKELDHELKELKELDHEHARLLSSSSFRNRWRNGTKTTVITVARYGNEPGTSFLFLFFGMSRR</sequence>
<dbReference type="WBParaSite" id="L893_g2824.t1">
    <property type="protein sequence ID" value="L893_g2824.t1"/>
    <property type="gene ID" value="L893_g2824"/>
</dbReference>